<reference evidence="1 2" key="1">
    <citation type="submission" date="2022-10" db="EMBL/GenBank/DDBJ databases">
        <title>Erythrobacter sp. sf7 Genome sequencing.</title>
        <authorList>
            <person name="Park S."/>
        </authorList>
    </citation>
    <scope>NUCLEOTIDE SEQUENCE [LARGE SCALE GENOMIC DNA]</scope>
    <source>
        <strain evidence="2">sf7</strain>
    </source>
</reference>
<organism evidence="1 2">
    <name type="scientific">Erythrobacter fulvus</name>
    <dbReference type="NCBI Taxonomy" id="2987523"/>
    <lineage>
        <taxon>Bacteria</taxon>
        <taxon>Pseudomonadati</taxon>
        <taxon>Pseudomonadota</taxon>
        <taxon>Alphaproteobacteria</taxon>
        <taxon>Sphingomonadales</taxon>
        <taxon>Erythrobacteraceae</taxon>
        <taxon>Erythrobacter/Porphyrobacter group</taxon>
        <taxon>Erythrobacter</taxon>
    </lineage>
</organism>
<proteinExistence type="predicted"/>
<comment type="caution">
    <text evidence="1">The sequence shown here is derived from an EMBL/GenBank/DDBJ whole genome shotgun (WGS) entry which is preliminary data.</text>
</comment>
<keyword evidence="2" id="KW-1185">Reference proteome</keyword>
<evidence type="ECO:0000313" key="2">
    <source>
        <dbReference type="Proteomes" id="UP001216558"/>
    </source>
</evidence>
<protein>
    <submittedName>
        <fullName evidence="1">Uncharacterized protein</fullName>
    </submittedName>
</protein>
<gene>
    <name evidence="1" type="ORF">OIK40_13465</name>
</gene>
<name>A0ABT5JU53_9SPHN</name>
<dbReference type="RefSeq" id="WP_273678864.1">
    <property type="nucleotide sequence ID" value="NZ_JAQQXQ010000012.1"/>
</dbReference>
<accession>A0ABT5JU53</accession>
<dbReference type="Proteomes" id="UP001216558">
    <property type="component" value="Unassembled WGS sequence"/>
</dbReference>
<sequence length="152" mass="16482">MAEALIGAARAEYSQDSPALARAAQQLELLGANPQTDADAAALLRWRASLPADIAPTRGRALGPAYRSGALAPGAVTELNQMFLGGRSAQIVVRVSRGPTPQLVVRDQSDRRVCLAGDDPVECHWTPLYTQRHRIEIVNRGSEKSEFYIVFD</sequence>
<evidence type="ECO:0000313" key="1">
    <source>
        <dbReference type="EMBL" id="MDC8755653.1"/>
    </source>
</evidence>
<dbReference type="EMBL" id="JAQQXQ010000012">
    <property type="protein sequence ID" value="MDC8755653.1"/>
    <property type="molecule type" value="Genomic_DNA"/>
</dbReference>